<proteinExistence type="predicted"/>
<reference evidence="5 6" key="1">
    <citation type="submission" date="2020-09" db="EMBL/GenBank/DDBJ databases">
        <title>Sphingomonas sp., a new species isolated from pork steak.</title>
        <authorList>
            <person name="Heidler von Heilborn D."/>
        </authorList>
    </citation>
    <scope>NUCLEOTIDE SEQUENCE [LARGE SCALE GENOMIC DNA]</scope>
    <source>
        <strain evidence="6">S8-3T</strain>
    </source>
</reference>
<keyword evidence="1" id="KW-0805">Transcription regulation</keyword>
<evidence type="ECO:0000313" key="5">
    <source>
        <dbReference type="EMBL" id="QNQ07841.1"/>
    </source>
</evidence>
<dbReference type="GO" id="GO:0003700">
    <property type="term" value="F:DNA-binding transcription factor activity"/>
    <property type="evidence" value="ECO:0007669"/>
    <property type="project" value="InterPro"/>
</dbReference>
<dbReference type="KEGG" id="spap:H3Z74_13620"/>
<keyword evidence="6" id="KW-1185">Reference proteome</keyword>
<gene>
    <name evidence="5" type="ORF">H3Z74_13620</name>
</gene>
<dbReference type="EMBL" id="CP061038">
    <property type="protein sequence ID" value="QNQ07841.1"/>
    <property type="molecule type" value="Genomic_DNA"/>
</dbReference>
<dbReference type="Gene3D" id="1.10.10.60">
    <property type="entry name" value="Homeodomain-like"/>
    <property type="match status" value="1"/>
</dbReference>
<dbReference type="RefSeq" id="WP_187760188.1">
    <property type="nucleotide sequence ID" value="NZ_CP061038.1"/>
</dbReference>
<dbReference type="PANTHER" id="PTHR46796">
    <property type="entry name" value="HTH-TYPE TRANSCRIPTIONAL ACTIVATOR RHAS-RELATED"/>
    <property type="match status" value="1"/>
</dbReference>
<keyword evidence="2" id="KW-0238">DNA-binding</keyword>
<dbReference type="InterPro" id="IPR046532">
    <property type="entry name" value="DUF6597"/>
</dbReference>
<evidence type="ECO:0000256" key="3">
    <source>
        <dbReference type="ARBA" id="ARBA00023163"/>
    </source>
</evidence>
<dbReference type="Proteomes" id="UP000516148">
    <property type="component" value="Chromosome"/>
</dbReference>
<dbReference type="Pfam" id="PF12833">
    <property type="entry name" value="HTH_18"/>
    <property type="match status" value="1"/>
</dbReference>
<accession>A0A7H0LDT8</accession>
<dbReference type="GO" id="GO:0043565">
    <property type="term" value="F:sequence-specific DNA binding"/>
    <property type="evidence" value="ECO:0007669"/>
    <property type="project" value="InterPro"/>
</dbReference>
<feature type="domain" description="HTH araC/xylS-type" evidence="4">
    <location>
        <begin position="145"/>
        <end position="242"/>
    </location>
</feature>
<dbReference type="AlphaFoldDB" id="A0A7H0LDT8"/>
<evidence type="ECO:0000256" key="2">
    <source>
        <dbReference type="ARBA" id="ARBA00023125"/>
    </source>
</evidence>
<dbReference type="Pfam" id="PF20240">
    <property type="entry name" value="DUF6597"/>
    <property type="match status" value="1"/>
</dbReference>
<evidence type="ECO:0000256" key="1">
    <source>
        <dbReference type="ARBA" id="ARBA00023015"/>
    </source>
</evidence>
<keyword evidence="3" id="KW-0804">Transcription</keyword>
<organism evidence="5 6">
    <name type="scientific">Sphingomonas alpina</name>
    <dbReference type="NCBI Taxonomy" id="653931"/>
    <lineage>
        <taxon>Bacteria</taxon>
        <taxon>Pseudomonadati</taxon>
        <taxon>Pseudomonadota</taxon>
        <taxon>Alphaproteobacteria</taxon>
        <taxon>Sphingomonadales</taxon>
        <taxon>Sphingomonadaceae</taxon>
        <taxon>Sphingomonas</taxon>
    </lineage>
</organism>
<evidence type="ECO:0000259" key="4">
    <source>
        <dbReference type="PROSITE" id="PS01124"/>
    </source>
</evidence>
<name>A0A7H0LDT8_9SPHN</name>
<dbReference type="SMART" id="SM00342">
    <property type="entry name" value="HTH_ARAC"/>
    <property type="match status" value="1"/>
</dbReference>
<dbReference type="PANTHER" id="PTHR46796:SF15">
    <property type="entry name" value="BLL1074 PROTEIN"/>
    <property type="match status" value="1"/>
</dbReference>
<sequence>MNRRDMGYGTMRYAEQPLPDALTGLVAAIWTMAGDGEPGEWIDHDATPDGCIEVIHRLRGRSIWGEEQPALFVTGLSLAPVRFRISGDAHFLGVRLWPWAWEMLGGTPCPDFADGWNRLDLDSKAGALVMNADRALTDVTAAFAEALPHPIGSQVLSATRVEDIVRASGYSHRTVQRWFERSIGITPRGYLRLIRFRRAMVEVTAPATLADQAAKGGFADQAHMARDFRRLAGVAPRTARSRAIGPFLPDDPF</sequence>
<protein>
    <submittedName>
        <fullName evidence="5">Helix-turn-helix transcriptional regulator</fullName>
    </submittedName>
</protein>
<dbReference type="InterPro" id="IPR018060">
    <property type="entry name" value="HTH_AraC"/>
</dbReference>
<dbReference type="PROSITE" id="PS01124">
    <property type="entry name" value="HTH_ARAC_FAMILY_2"/>
    <property type="match status" value="1"/>
</dbReference>
<dbReference type="InterPro" id="IPR050204">
    <property type="entry name" value="AraC_XylS_family_regulators"/>
</dbReference>
<evidence type="ECO:0000313" key="6">
    <source>
        <dbReference type="Proteomes" id="UP000516148"/>
    </source>
</evidence>